<evidence type="ECO:0000256" key="1">
    <source>
        <dbReference type="SAM" id="SignalP"/>
    </source>
</evidence>
<feature type="signal peptide" evidence="1">
    <location>
        <begin position="1"/>
        <end position="27"/>
    </location>
</feature>
<proteinExistence type="predicted"/>
<reference evidence="2 3" key="1">
    <citation type="submission" date="2016-04" db="EMBL/GenBank/DDBJ databases">
        <authorList>
            <person name="Evans L.H."/>
            <person name="Alamgir A."/>
            <person name="Owens N."/>
            <person name="Weber N.D."/>
            <person name="Virtaneva K."/>
            <person name="Barbian K."/>
            <person name="Babar A."/>
            <person name="Rosenke K."/>
        </authorList>
    </citation>
    <scope>NUCLEOTIDE SEQUENCE [LARGE SCALE GENOMIC DNA]</scope>
    <source>
        <strain evidence="2 3">IFM 0406</strain>
    </source>
</reference>
<keyword evidence="1" id="KW-0732">Signal</keyword>
<protein>
    <recommendedName>
        <fullName evidence="4">DUF2613 family protein</fullName>
    </recommendedName>
</protein>
<comment type="caution">
    <text evidence="2">The sequence shown here is derived from an EMBL/GenBank/DDBJ whole genome shotgun (WGS) entry which is preliminary data.</text>
</comment>
<gene>
    <name evidence="2" type="ORF">AWN90_32170</name>
</gene>
<evidence type="ECO:0008006" key="4">
    <source>
        <dbReference type="Google" id="ProtNLM"/>
    </source>
</evidence>
<feature type="chain" id="PRO_5007851778" description="DUF2613 family protein" evidence="1">
    <location>
        <begin position="28"/>
        <end position="79"/>
    </location>
</feature>
<evidence type="ECO:0000313" key="2">
    <source>
        <dbReference type="EMBL" id="KZM73317.1"/>
    </source>
</evidence>
<keyword evidence="3" id="KW-1185">Reference proteome</keyword>
<dbReference type="EMBL" id="LWGR01000007">
    <property type="protein sequence ID" value="KZM73317.1"/>
    <property type="molecule type" value="Genomic_DNA"/>
</dbReference>
<organism evidence="2 3">
    <name type="scientific">Nocardia terpenica</name>
    <dbReference type="NCBI Taxonomy" id="455432"/>
    <lineage>
        <taxon>Bacteria</taxon>
        <taxon>Bacillati</taxon>
        <taxon>Actinomycetota</taxon>
        <taxon>Actinomycetes</taxon>
        <taxon>Mycobacteriales</taxon>
        <taxon>Nocardiaceae</taxon>
        <taxon>Nocardia</taxon>
    </lineage>
</organism>
<sequence>MKRIIAGTVFVGAIAAGVAITAGSAAADNGVIHVQATTTDTAPAPGASAKPAATAIEYGLVAKTGGGVHADATAIGPSR</sequence>
<accession>A0A164MFT0</accession>
<evidence type="ECO:0000313" key="3">
    <source>
        <dbReference type="Proteomes" id="UP000076512"/>
    </source>
</evidence>
<dbReference type="AlphaFoldDB" id="A0A164MFT0"/>
<dbReference type="RefSeq" id="WP_067590446.1">
    <property type="nucleotide sequence ID" value="NZ_JABMCZ010000001.1"/>
</dbReference>
<name>A0A164MFT0_9NOCA</name>
<dbReference type="Proteomes" id="UP000076512">
    <property type="component" value="Unassembled WGS sequence"/>
</dbReference>